<evidence type="ECO:0000256" key="1">
    <source>
        <dbReference type="SAM" id="SignalP"/>
    </source>
</evidence>
<accession>A0ABY0HCG2</accession>
<proteinExistence type="predicted"/>
<keyword evidence="4" id="KW-1185">Reference proteome</keyword>
<dbReference type="EMBL" id="QJNS01000104">
    <property type="protein sequence ID" value="RYO87154.1"/>
    <property type="molecule type" value="Genomic_DNA"/>
</dbReference>
<dbReference type="SUPFAM" id="SSF56219">
    <property type="entry name" value="DNase I-like"/>
    <property type="match status" value="1"/>
</dbReference>
<sequence length="308" mass="33451">MILKNLIAPLLTMLAAQAKGGDTASGADRLSLRVISFNIRYAAPGGIHERPWSVRGPRVIAQLAESAANATAAGAVPVIGLQEVLHAQLADIKGGLGTDWTHIGTGRDDGREKGEYCPLLYRRGAVTLLDSAQRWLSPTPERPSFWPGAGSRRYVVVGVFEDAATGRRFVAANTHLDNVSAKARTEGVKIALDTIREVQEKWGPGLGVTLTGDFNSEPGQDAYETVREDGYLADLYTLVDETRRFGPYTTYSGFNPSAEPRVEKRIDFVYVGPDDAWSASRYEVLLNVQDGIYISDHRAVVGDVTFVS</sequence>
<dbReference type="InterPro" id="IPR050410">
    <property type="entry name" value="CCR4/nocturin_mRNA_transcr"/>
</dbReference>
<protein>
    <recommendedName>
        <fullName evidence="2">Endonuclease/exonuclease/phosphatase domain-containing protein</fullName>
    </recommendedName>
</protein>
<reference evidence="3 4" key="1">
    <citation type="submission" date="2018-06" db="EMBL/GenBank/DDBJ databases">
        <title>Complete Genomes of Monosporascus.</title>
        <authorList>
            <person name="Robinson A.J."/>
            <person name="Natvig D.O."/>
        </authorList>
    </citation>
    <scope>NUCLEOTIDE SEQUENCE [LARGE SCALE GENOMIC DNA]</scope>
    <source>
        <strain evidence="3 4">CBS 609.92</strain>
    </source>
</reference>
<feature type="signal peptide" evidence="1">
    <location>
        <begin position="1"/>
        <end position="18"/>
    </location>
</feature>
<dbReference type="InterPro" id="IPR005135">
    <property type="entry name" value="Endo/exonuclease/phosphatase"/>
</dbReference>
<dbReference type="PANTHER" id="PTHR12121">
    <property type="entry name" value="CARBON CATABOLITE REPRESSOR PROTEIN 4"/>
    <property type="match status" value="1"/>
</dbReference>
<comment type="caution">
    <text evidence="3">The sequence shown here is derived from an EMBL/GenBank/DDBJ whole genome shotgun (WGS) entry which is preliminary data.</text>
</comment>
<dbReference type="Proteomes" id="UP000294003">
    <property type="component" value="Unassembled WGS sequence"/>
</dbReference>
<gene>
    <name evidence="3" type="ORF">DL762_004358</name>
</gene>
<dbReference type="InterPro" id="IPR036691">
    <property type="entry name" value="Endo/exonu/phosph_ase_sf"/>
</dbReference>
<dbReference type="CDD" id="cd09083">
    <property type="entry name" value="EEP-1"/>
    <property type="match status" value="1"/>
</dbReference>
<feature type="chain" id="PRO_5045305544" description="Endonuclease/exonuclease/phosphatase domain-containing protein" evidence="1">
    <location>
        <begin position="19"/>
        <end position="308"/>
    </location>
</feature>
<evidence type="ECO:0000313" key="3">
    <source>
        <dbReference type="EMBL" id="RYO87154.1"/>
    </source>
</evidence>
<dbReference type="Gene3D" id="3.60.10.10">
    <property type="entry name" value="Endonuclease/exonuclease/phosphatase"/>
    <property type="match status" value="1"/>
</dbReference>
<dbReference type="Pfam" id="PF03372">
    <property type="entry name" value="Exo_endo_phos"/>
    <property type="match status" value="1"/>
</dbReference>
<evidence type="ECO:0000313" key="4">
    <source>
        <dbReference type="Proteomes" id="UP000294003"/>
    </source>
</evidence>
<feature type="domain" description="Endonuclease/exonuclease/phosphatase" evidence="2">
    <location>
        <begin position="36"/>
        <end position="297"/>
    </location>
</feature>
<keyword evidence="1" id="KW-0732">Signal</keyword>
<evidence type="ECO:0000259" key="2">
    <source>
        <dbReference type="Pfam" id="PF03372"/>
    </source>
</evidence>
<name>A0ABY0HCG2_9PEZI</name>
<organism evidence="3 4">
    <name type="scientific">Monosporascus cannonballus</name>
    <dbReference type="NCBI Taxonomy" id="155416"/>
    <lineage>
        <taxon>Eukaryota</taxon>
        <taxon>Fungi</taxon>
        <taxon>Dikarya</taxon>
        <taxon>Ascomycota</taxon>
        <taxon>Pezizomycotina</taxon>
        <taxon>Sordariomycetes</taxon>
        <taxon>Xylariomycetidae</taxon>
        <taxon>Xylariales</taxon>
        <taxon>Xylariales incertae sedis</taxon>
        <taxon>Monosporascus</taxon>
    </lineage>
</organism>
<dbReference type="PANTHER" id="PTHR12121:SF36">
    <property type="entry name" value="ENDONUCLEASE_EXONUCLEASE_PHOSPHATASE DOMAIN-CONTAINING PROTEIN"/>
    <property type="match status" value="1"/>
</dbReference>